<dbReference type="Proteomes" id="UP000287605">
    <property type="component" value="Unassembled WGS sequence"/>
</dbReference>
<dbReference type="AlphaFoldDB" id="A0A430B212"/>
<dbReference type="OrthoDB" id="2200414at2"/>
<sequence>MKLWESTGLEYYFGIDGQEKAKKQTISNVIETPVEEDIKAFGLLLDQITPDTNKYISTVVVNKSRIHA</sequence>
<evidence type="ECO:0000313" key="2">
    <source>
        <dbReference type="Proteomes" id="UP000287605"/>
    </source>
</evidence>
<comment type="caution">
    <text evidence="1">The sequence shown here is derived from an EMBL/GenBank/DDBJ whole genome shotgun (WGS) entry which is preliminary data.</text>
</comment>
<dbReference type="EMBL" id="NGKA01000003">
    <property type="protein sequence ID" value="RSU14262.1"/>
    <property type="molecule type" value="Genomic_DNA"/>
</dbReference>
<evidence type="ECO:0000313" key="1">
    <source>
        <dbReference type="EMBL" id="RSU14262.1"/>
    </source>
</evidence>
<gene>
    <name evidence="1" type="ORF">CBF29_02875</name>
</gene>
<reference evidence="1 2" key="1">
    <citation type="submission" date="2017-05" db="EMBL/GenBank/DDBJ databases">
        <title>Vagococcus spp. assemblies.</title>
        <authorList>
            <person name="Gulvik C.A."/>
        </authorList>
    </citation>
    <scope>NUCLEOTIDE SEQUENCE [LARGE SCALE GENOMIC DNA]</scope>
    <source>
        <strain evidence="1 2">CCUG 51432</strain>
    </source>
</reference>
<protein>
    <submittedName>
        <fullName evidence="1">Uncharacterized protein</fullName>
    </submittedName>
</protein>
<organism evidence="1 2">
    <name type="scientific">Vagococcus elongatus</name>
    <dbReference type="NCBI Taxonomy" id="180344"/>
    <lineage>
        <taxon>Bacteria</taxon>
        <taxon>Bacillati</taxon>
        <taxon>Bacillota</taxon>
        <taxon>Bacilli</taxon>
        <taxon>Lactobacillales</taxon>
        <taxon>Enterococcaceae</taxon>
        <taxon>Vagococcus</taxon>
    </lineage>
</organism>
<keyword evidence="2" id="KW-1185">Reference proteome</keyword>
<proteinExistence type="predicted"/>
<name>A0A430B212_9ENTE</name>
<dbReference type="RefSeq" id="WP_126807120.1">
    <property type="nucleotide sequence ID" value="NZ_NGKA01000003.1"/>
</dbReference>
<accession>A0A430B212</accession>